<evidence type="ECO:0000313" key="4">
    <source>
        <dbReference type="Proteomes" id="UP000053342"/>
    </source>
</evidence>
<dbReference type="RefSeq" id="XP_016256867.1">
    <property type="nucleotide sequence ID" value="XM_016412791.1"/>
</dbReference>
<feature type="region of interest" description="Disordered" evidence="2">
    <location>
        <begin position="293"/>
        <end position="322"/>
    </location>
</feature>
<keyword evidence="4" id="KW-1185">Reference proteome</keyword>
<gene>
    <name evidence="3" type="ORF">PV06_11163</name>
</gene>
<reference evidence="3 4" key="1">
    <citation type="submission" date="2015-01" db="EMBL/GenBank/DDBJ databases">
        <title>The Genome Sequence of Exophiala oligosperma CBS72588.</title>
        <authorList>
            <consortium name="The Broad Institute Genomics Platform"/>
            <person name="Cuomo C."/>
            <person name="de Hoog S."/>
            <person name="Gorbushina A."/>
            <person name="Stielow B."/>
            <person name="Teixiera M."/>
            <person name="Abouelleil A."/>
            <person name="Chapman S.B."/>
            <person name="Priest M."/>
            <person name="Young S.K."/>
            <person name="Wortman J."/>
            <person name="Nusbaum C."/>
            <person name="Birren B."/>
        </authorList>
    </citation>
    <scope>NUCLEOTIDE SEQUENCE [LARGE SCALE GENOMIC DNA]</scope>
    <source>
        <strain evidence="3 4">CBS 72588</strain>
    </source>
</reference>
<evidence type="ECO:0000256" key="2">
    <source>
        <dbReference type="SAM" id="MobiDB-lite"/>
    </source>
</evidence>
<protein>
    <submittedName>
        <fullName evidence="3">Uncharacterized protein</fullName>
    </submittedName>
</protein>
<dbReference type="Proteomes" id="UP000053342">
    <property type="component" value="Unassembled WGS sequence"/>
</dbReference>
<proteinExistence type="predicted"/>
<feature type="region of interest" description="Disordered" evidence="2">
    <location>
        <begin position="93"/>
        <end position="135"/>
    </location>
</feature>
<dbReference type="AlphaFoldDB" id="A0A0D2A8K1"/>
<keyword evidence="1" id="KW-0175">Coiled coil</keyword>
<evidence type="ECO:0000313" key="3">
    <source>
        <dbReference type="EMBL" id="KIW36651.1"/>
    </source>
</evidence>
<dbReference type="VEuPathDB" id="FungiDB:PV06_11163"/>
<dbReference type="HOGENOM" id="CLU_561433_0_0_1"/>
<organism evidence="3 4">
    <name type="scientific">Exophiala oligosperma</name>
    <dbReference type="NCBI Taxonomy" id="215243"/>
    <lineage>
        <taxon>Eukaryota</taxon>
        <taxon>Fungi</taxon>
        <taxon>Dikarya</taxon>
        <taxon>Ascomycota</taxon>
        <taxon>Pezizomycotina</taxon>
        <taxon>Eurotiomycetes</taxon>
        <taxon>Chaetothyriomycetidae</taxon>
        <taxon>Chaetothyriales</taxon>
        <taxon>Herpotrichiellaceae</taxon>
        <taxon>Exophiala</taxon>
    </lineage>
</organism>
<feature type="compositionally biased region" description="Basic residues" evidence="2">
    <location>
        <begin position="93"/>
        <end position="105"/>
    </location>
</feature>
<feature type="compositionally biased region" description="Polar residues" evidence="2">
    <location>
        <begin position="303"/>
        <end position="322"/>
    </location>
</feature>
<sequence>MASRRTAASVSEQFLAPWSPEALIAEVYSLAEEKGFYTRWTSVLSAKLKIQLPNGDSDLNSCLQEAPKEDLIACVTALRTELEASTRVRSQRKTCRRRLSVTKRRTSQEKRQAREKRSKTQAKVTPQDMGDPLGVAQPRQSMDVELQKVENQETRVVQIKEVLAVQHMQQQKFTSFEAQFGEMKIKTEAYHQQLLGELKMTQQTIDSAVTALQADRTIQALVGGDFIDIRRCMEEQALAMRENDEQLREARRLIDEHRAEIRYLKTQLDKNQKEIQQGCVGKPTSVTSADAFSEANTDGDKATVSTSSAESTQLQGSYPAETTQSHSIFASSSLSTSSAAGILAGMSQTSKSSDGNMAPSDPIAVNSQYTPIFTETQQVHEGLLSDVGLEDYFHYTIDSGSSDLRGISAGTTPKCCGRIPHALTDRGCILCDQHCLQFTMMTPQQMGTVLRPGFCCPACSDRGCKYAVALDISYVEVQRPKSISGY</sequence>
<dbReference type="EMBL" id="KN847351">
    <property type="protein sequence ID" value="KIW36651.1"/>
    <property type="molecule type" value="Genomic_DNA"/>
</dbReference>
<dbReference type="GeneID" id="27363237"/>
<evidence type="ECO:0000256" key="1">
    <source>
        <dbReference type="SAM" id="Coils"/>
    </source>
</evidence>
<accession>A0A0D2A8K1</accession>
<feature type="coiled-coil region" evidence="1">
    <location>
        <begin position="240"/>
        <end position="274"/>
    </location>
</feature>
<name>A0A0D2A8K1_9EURO</name>